<dbReference type="VEuPathDB" id="PlasmoDB:PCYB_102940"/>
<feature type="domain" description="RING-type" evidence="6">
    <location>
        <begin position="28"/>
        <end position="71"/>
    </location>
</feature>
<dbReference type="Pfam" id="PF06391">
    <property type="entry name" value="MAT1"/>
    <property type="match status" value="1"/>
</dbReference>
<dbReference type="EMBL" id="DF157102">
    <property type="protein sequence ID" value="GAB66944.1"/>
    <property type="molecule type" value="Genomic_DNA"/>
</dbReference>
<keyword evidence="2 4" id="KW-0863">Zinc-finger</keyword>
<dbReference type="InterPro" id="IPR015877">
    <property type="entry name" value="MAT1_centre"/>
</dbReference>
<dbReference type="OrthoDB" id="5963at2759"/>
<dbReference type="eggNOG" id="KOG3800">
    <property type="taxonomic scope" value="Eukaryota"/>
</dbReference>
<keyword evidence="8" id="KW-1185">Reference proteome</keyword>
<dbReference type="PANTHER" id="PTHR12683:SF13">
    <property type="entry name" value="CDK-ACTIVATING KINASE ASSEMBLY FACTOR MAT1"/>
    <property type="match status" value="1"/>
</dbReference>
<dbReference type="GO" id="GO:0006281">
    <property type="term" value="P:DNA repair"/>
    <property type="evidence" value="ECO:0007669"/>
    <property type="project" value="TreeGrafter"/>
</dbReference>
<reference evidence="7 8" key="1">
    <citation type="journal article" date="2012" name="Nat. Genet.">
        <title>Plasmodium cynomolgi genome sequences provide insight into Plasmodium vivax and the monkey malaria clade.</title>
        <authorList>
            <person name="Tachibana S."/>
            <person name="Sullivan S.A."/>
            <person name="Kawai S."/>
            <person name="Nakamura S."/>
            <person name="Kim H.R."/>
            <person name="Goto N."/>
            <person name="Arisue N."/>
            <person name="Palacpac N.M.Q."/>
            <person name="Honma H."/>
            <person name="Yagi M."/>
            <person name="Tougan T."/>
            <person name="Katakai Y."/>
            <person name="Kaneko O."/>
            <person name="Mita T."/>
            <person name="Kita K."/>
            <person name="Yasutomi Y."/>
            <person name="Sutton P.L."/>
            <person name="Shakhbatyan R."/>
            <person name="Horii T."/>
            <person name="Yasunaga T."/>
            <person name="Barnwell J.W."/>
            <person name="Escalante A.A."/>
            <person name="Carlton J.M."/>
            <person name="Tanabe K."/>
        </authorList>
    </citation>
    <scope>NUCLEOTIDE SEQUENCE [LARGE SCALE GENOMIC DNA]</scope>
    <source>
        <strain evidence="7 8">B</strain>
    </source>
</reference>
<gene>
    <name evidence="7" type="ORF">PCYB_102940</name>
</gene>
<dbReference type="OMA" id="QGLYYTA"/>
<dbReference type="AlphaFoldDB" id="K6UU83"/>
<keyword evidence="5" id="KW-0175">Coiled coil</keyword>
<dbReference type="RefSeq" id="XP_004222891.1">
    <property type="nucleotide sequence ID" value="XM_004222843.1"/>
</dbReference>
<dbReference type="Gene3D" id="3.30.40.10">
    <property type="entry name" value="Zinc/RING finger domain, C3HC4 (zinc finger)"/>
    <property type="match status" value="1"/>
</dbReference>
<evidence type="ECO:0000256" key="4">
    <source>
        <dbReference type="PROSITE-ProRule" id="PRU00175"/>
    </source>
</evidence>
<dbReference type="GO" id="GO:0005675">
    <property type="term" value="C:transcription factor TFIIH holo complex"/>
    <property type="evidence" value="ECO:0007669"/>
    <property type="project" value="TreeGrafter"/>
</dbReference>
<dbReference type="KEGG" id="pcy:PCYB_102940"/>
<dbReference type="InterPro" id="IPR017907">
    <property type="entry name" value="Znf_RING_CS"/>
</dbReference>
<keyword evidence="3" id="KW-0862">Zinc</keyword>
<evidence type="ECO:0000313" key="8">
    <source>
        <dbReference type="Proteomes" id="UP000006319"/>
    </source>
</evidence>
<dbReference type="PhylomeDB" id="K6UU83"/>
<dbReference type="SUPFAM" id="SSF57850">
    <property type="entry name" value="RING/U-box"/>
    <property type="match status" value="1"/>
</dbReference>
<dbReference type="PROSITE" id="PS50089">
    <property type="entry name" value="ZF_RING_2"/>
    <property type="match status" value="1"/>
</dbReference>
<dbReference type="GO" id="GO:0006357">
    <property type="term" value="P:regulation of transcription by RNA polymerase II"/>
    <property type="evidence" value="ECO:0007669"/>
    <property type="project" value="TreeGrafter"/>
</dbReference>
<protein>
    <submittedName>
        <fullName evidence="7">CDK-activating kinase assembly factor</fullName>
    </submittedName>
</protein>
<evidence type="ECO:0000259" key="6">
    <source>
        <dbReference type="PROSITE" id="PS50089"/>
    </source>
</evidence>
<evidence type="ECO:0000256" key="5">
    <source>
        <dbReference type="SAM" id="Coils"/>
    </source>
</evidence>
<feature type="coiled-coil region" evidence="5">
    <location>
        <begin position="120"/>
        <end position="159"/>
    </location>
</feature>
<dbReference type="InterPro" id="IPR013083">
    <property type="entry name" value="Znf_RING/FYVE/PHD"/>
</dbReference>
<keyword evidence="7" id="KW-0418">Kinase</keyword>
<proteinExistence type="predicted"/>
<keyword evidence="1" id="KW-0479">Metal-binding</keyword>
<evidence type="ECO:0000256" key="2">
    <source>
        <dbReference type="ARBA" id="ARBA00022771"/>
    </source>
</evidence>
<keyword evidence="7" id="KW-0808">Transferase</keyword>
<dbReference type="PROSITE" id="PS00518">
    <property type="entry name" value="ZF_RING_1"/>
    <property type="match status" value="1"/>
</dbReference>
<dbReference type="InterPro" id="IPR001841">
    <property type="entry name" value="Znf_RING"/>
</dbReference>
<dbReference type="GeneID" id="14693304"/>
<dbReference type="GO" id="GO:0008270">
    <property type="term" value="F:zinc ion binding"/>
    <property type="evidence" value="ECO:0007669"/>
    <property type="project" value="UniProtKB-KW"/>
</dbReference>
<evidence type="ECO:0000313" key="7">
    <source>
        <dbReference type="EMBL" id="GAB66944.1"/>
    </source>
</evidence>
<evidence type="ECO:0000256" key="1">
    <source>
        <dbReference type="ARBA" id="ARBA00022723"/>
    </source>
</evidence>
<name>K6UU83_PLACD</name>
<dbReference type="PANTHER" id="PTHR12683">
    <property type="entry name" value="CDK-ACTIVATING KINASE ASSEMBLY FACTOR MAT1"/>
    <property type="match status" value="1"/>
</dbReference>
<dbReference type="Proteomes" id="UP000006319">
    <property type="component" value="Chromosome 10"/>
</dbReference>
<evidence type="ECO:0000256" key="3">
    <source>
        <dbReference type="ARBA" id="ARBA00022833"/>
    </source>
</evidence>
<organism evidence="7 8">
    <name type="scientific">Plasmodium cynomolgi (strain B)</name>
    <dbReference type="NCBI Taxonomy" id="1120755"/>
    <lineage>
        <taxon>Eukaryota</taxon>
        <taxon>Sar</taxon>
        <taxon>Alveolata</taxon>
        <taxon>Apicomplexa</taxon>
        <taxon>Aconoidasida</taxon>
        <taxon>Haemosporida</taxon>
        <taxon>Plasmodiidae</taxon>
        <taxon>Plasmodium</taxon>
        <taxon>Plasmodium (Plasmodium)</taxon>
    </lineage>
</organism>
<sequence length="279" mass="32761">MKFWQGRLGCSYKAAYSAVAVISEGASCLDDVCTSSEKKLFYFDICKHKICGECLENHLSQHNKQHCPRCKIGVTKKNVTPFDIEERIYSNQKNIRSKLTEIFNKKRHNFENTPLYNNYLEQIEDIIYLLTNEADEKKRKIIEAYIKKYEKENQKIIEENNVIIFENEKKKIHDIVKKEGNFYEIIKHRPLIKKSQNEIFVHSLVKENPKLFDEIKVTNITESQPQPLNPAIKNDTDIPLRRFSSEQELKKSDHAGGYDISIVFKRCDTEFNSTIYLNI</sequence>
<accession>K6UU83</accession>
<dbReference type="GO" id="GO:0016301">
    <property type="term" value="F:kinase activity"/>
    <property type="evidence" value="ECO:0007669"/>
    <property type="project" value="UniProtKB-KW"/>
</dbReference>